<accession>A0ABZ2N201</accession>
<sequence>MVELYTDGASTGDPGWAGAGIFIKRDGKVERHKIPLGLCDTHEAEFLAVLKALELVQAHQSELISLRSDSQTVVHAIEKEYIHKEKYKLLLQQILELAKDYPLFFVKWIPRKENRADGLAREAIRMNDRGEK</sequence>
<dbReference type="InterPro" id="IPR053151">
    <property type="entry name" value="RNase_H-like"/>
</dbReference>
<evidence type="ECO:0000259" key="1">
    <source>
        <dbReference type="PROSITE" id="PS50879"/>
    </source>
</evidence>
<reference evidence="2 3" key="1">
    <citation type="submission" date="2024-02" db="EMBL/GenBank/DDBJ databases">
        <title>Seven novel Bacillus-like species.</title>
        <authorList>
            <person name="Liu G."/>
        </authorList>
    </citation>
    <scope>NUCLEOTIDE SEQUENCE [LARGE SCALE GENOMIC DNA]</scope>
    <source>
        <strain evidence="2 3">FJAT-52991</strain>
    </source>
</reference>
<dbReference type="PANTHER" id="PTHR47723">
    <property type="entry name" value="OS05G0353850 PROTEIN"/>
    <property type="match status" value="1"/>
</dbReference>
<dbReference type="SUPFAM" id="SSF53098">
    <property type="entry name" value="Ribonuclease H-like"/>
    <property type="match status" value="1"/>
</dbReference>
<dbReference type="InterPro" id="IPR002156">
    <property type="entry name" value="RNaseH_domain"/>
</dbReference>
<proteinExistence type="predicted"/>
<evidence type="ECO:0000313" key="2">
    <source>
        <dbReference type="EMBL" id="WXB91737.1"/>
    </source>
</evidence>
<dbReference type="GO" id="GO:0004523">
    <property type="term" value="F:RNA-DNA hybrid ribonuclease activity"/>
    <property type="evidence" value="ECO:0007669"/>
    <property type="project" value="UniProtKB-EC"/>
</dbReference>
<keyword evidence="2" id="KW-0378">Hydrolase</keyword>
<dbReference type="InterPro" id="IPR036397">
    <property type="entry name" value="RNaseH_sf"/>
</dbReference>
<dbReference type="PANTHER" id="PTHR47723:SF19">
    <property type="entry name" value="POLYNUCLEOTIDYL TRANSFERASE, RIBONUCLEASE H-LIKE SUPERFAMILY PROTEIN"/>
    <property type="match status" value="1"/>
</dbReference>
<dbReference type="Pfam" id="PF13456">
    <property type="entry name" value="RVT_3"/>
    <property type="match status" value="1"/>
</dbReference>
<name>A0ABZ2N201_9BACI</name>
<keyword evidence="3" id="KW-1185">Reference proteome</keyword>
<dbReference type="Gene3D" id="3.30.420.10">
    <property type="entry name" value="Ribonuclease H-like superfamily/Ribonuclease H"/>
    <property type="match status" value="1"/>
</dbReference>
<gene>
    <name evidence="2" type="ORF">WDJ61_10690</name>
</gene>
<dbReference type="CDD" id="cd09279">
    <property type="entry name" value="RNase_HI_like"/>
    <property type="match status" value="1"/>
</dbReference>
<dbReference type="PROSITE" id="PS50879">
    <property type="entry name" value="RNASE_H_1"/>
    <property type="match status" value="1"/>
</dbReference>
<organism evidence="2 3">
    <name type="scientific">Bacillus kandeliae</name>
    <dbReference type="NCBI Taxonomy" id="3129297"/>
    <lineage>
        <taxon>Bacteria</taxon>
        <taxon>Bacillati</taxon>
        <taxon>Bacillota</taxon>
        <taxon>Bacilli</taxon>
        <taxon>Bacillales</taxon>
        <taxon>Bacillaceae</taxon>
        <taxon>Bacillus</taxon>
    </lineage>
</organism>
<protein>
    <submittedName>
        <fullName evidence="2">Ribonuclease HI family protein</fullName>
        <ecNumber evidence="2">3.1.26.4</ecNumber>
    </submittedName>
</protein>
<dbReference type="Proteomes" id="UP001387364">
    <property type="component" value="Chromosome"/>
</dbReference>
<dbReference type="InterPro" id="IPR012337">
    <property type="entry name" value="RNaseH-like_sf"/>
</dbReference>
<evidence type="ECO:0000313" key="3">
    <source>
        <dbReference type="Proteomes" id="UP001387364"/>
    </source>
</evidence>
<dbReference type="EMBL" id="CP147404">
    <property type="protein sequence ID" value="WXB91737.1"/>
    <property type="molecule type" value="Genomic_DNA"/>
</dbReference>
<dbReference type="EC" id="3.1.26.4" evidence="2"/>
<dbReference type="RefSeq" id="WP_338749524.1">
    <property type="nucleotide sequence ID" value="NZ_CP147404.1"/>
</dbReference>
<feature type="domain" description="RNase H type-1" evidence="1">
    <location>
        <begin position="1"/>
        <end position="125"/>
    </location>
</feature>